<protein>
    <submittedName>
        <fullName evidence="2">Uncharacterized protein</fullName>
    </submittedName>
</protein>
<keyword evidence="1" id="KW-0175">Coiled coil</keyword>
<sequence>MAPLGFGMLGAARAIHSVPLLGSKQQAQQLAQLVAQLREQQQAQQKRRQ</sequence>
<evidence type="ECO:0000313" key="3">
    <source>
        <dbReference type="Proteomes" id="UP001595536"/>
    </source>
</evidence>
<dbReference type="Proteomes" id="UP001595536">
    <property type="component" value="Unassembled WGS sequence"/>
</dbReference>
<keyword evidence="3" id="KW-1185">Reference proteome</keyword>
<comment type="caution">
    <text evidence="2">The sequence shown here is derived from an EMBL/GenBank/DDBJ whole genome shotgun (WGS) entry which is preliminary data.</text>
</comment>
<accession>A0ABV7LCS3</accession>
<proteinExistence type="predicted"/>
<organism evidence="2 3">
    <name type="scientific">Camelimonas abortus</name>
    <dbReference type="NCBI Taxonomy" id="1017184"/>
    <lineage>
        <taxon>Bacteria</taxon>
        <taxon>Pseudomonadati</taxon>
        <taxon>Pseudomonadota</taxon>
        <taxon>Alphaproteobacteria</taxon>
        <taxon>Hyphomicrobiales</taxon>
        <taxon>Chelatococcaceae</taxon>
        <taxon>Camelimonas</taxon>
    </lineage>
</organism>
<name>A0ABV7LCS3_9HYPH</name>
<dbReference type="EMBL" id="JBHRUV010000018">
    <property type="protein sequence ID" value="MFC3265656.1"/>
    <property type="molecule type" value="Genomic_DNA"/>
</dbReference>
<dbReference type="RefSeq" id="WP_376829686.1">
    <property type="nucleotide sequence ID" value="NZ_JBHLWR010000006.1"/>
</dbReference>
<reference evidence="3" key="1">
    <citation type="journal article" date="2019" name="Int. J. Syst. Evol. Microbiol.">
        <title>The Global Catalogue of Microorganisms (GCM) 10K type strain sequencing project: providing services to taxonomists for standard genome sequencing and annotation.</title>
        <authorList>
            <consortium name="The Broad Institute Genomics Platform"/>
            <consortium name="The Broad Institute Genome Sequencing Center for Infectious Disease"/>
            <person name="Wu L."/>
            <person name="Ma J."/>
        </authorList>
    </citation>
    <scope>NUCLEOTIDE SEQUENCE [LARGE SCALE GENOMIC DNA]</scope>
    <source>
        <strain evidence="3">CCM 7941</strain>
    </source>
</reference>
<evidence type="ECO:0000313" key="2">
    <source>
        <dbReference type="EMBL" id="MFC3265656.1"/>
    </source>
</evidence>
<evidence type="ECO:0000256" key="1">
    <source>
        <dbReference type="SAM" id="Coils"/>
    </source>
</evidence>
<gene>
    <name evidence="2" type="ORF">ACFOEX_04660</name>
</gene>
<feature type="coiled-coil region" evidence="1">
    <location>
        <begin position="20"/>
        <end position="47"/>
    </location>
</feature>